<sequence>MQKDEARDLCCDVDSRLTGRRANVGLRVASMDMRMAASRQHDCSQLPEMNGVEKRPHAFLSVAL</sequence>
<evidence type="ECO:0000313" key="1">
    <source>
        <dbReference type="EMBL" id="SIT40056.1"/>
    </source>
</evidence>
<protein>
    <submittedName>
        <fullName evidence="1">Uncharacterized protein</fullName>
    </submittedName>
</protein>
<name>A0A1N7RY41_9BURK</name>
<organism evidence="1 2">
    <name type="scientific">Paraburkholderia piptadeniae</name>
    <dbReference type="NCBI Taxonomy" id="1701573"/>
    <lineage>
        <taxon>Bacteria</taxon>
        <taxon>Pseudomonadati</taxon>
        <taxon>Pseudomonadota</taxon>
        <taxon>Betaproteobacteria</taxon>
        <taxon>Burkholderiales</taxon>
        <taxon>Burkholderiaceae</taxon>
        <taxon>Paraburkholderia</taxon>
    </lineage>
</organism>
<comment type="caution">
    <text evidence="1">The sequence shown here is derived from an EMBL/GenBank/DDBJ whole genome shotgun (WGS) entry which is preliminary data.</text>
</comment>
<gene>
    <name evidence="1" type="ORF">BN2476_230364</name>
</gene>
<reference evidence="1" key="1">
    <citation type="submission" date="2016-12" db="EMBL/GenBank/DDBJ databases">
        <authorList>
            <person name="Moulin L."/>
        </authorList>
    </citation>
    <scope>NUCLEOTIDE SEQUENCE [LARGE SCALE GENOMIC DNA]</scope>
    <source>
        <strain evidence="1">STM 7183</strain>
    </source>
</reference>
<dbReference type="Proteomes" id="UP000195569">
    <property type="component" value="Unassembled WGS sequence"/>
</dbReference>
<dbReference type="AlphaFoldDB" id="A0A1N7RY41"/>
<dbReference type="EMBL" id="CYGY02000023">
    <property type="protein sequence ID" value="SIT40056.1"/>
    <property type="molecule type" value="Genomic_DNA"/>
</dbReference>
<accession>A0A1N7RY41</accession>
<keyword evidence="2" id="KW-1185">Reference proteome</keyword>
<evidence type="ECO:0000313" key="2">
    <source>
        <dbReference type="Proteomes" id="UP000195569"/>
    </source>
</evidence>
<proteinExistence type="predicted"/>